<dbReference type="GO" id="GO:0051864">
    <property type="term" value="F:histone H3K36 demethylase activity"/>
    <property type="evidence" value="ECO:0007669"/>
    <property type="project" value="TreeGrafter"/>
</dbReference>
<keyword evidence="5 15" id="KW-0223">Dioxygenase</keyword>
<keyword evidence="9 15" id="KW-0804">Transcription</keyword>
<dbReference type="Gene3D" id="2.60.120.650">
    <property type="entry name" value="Cupin"/>
    <property type="match status" value="1"/>
</dbReference>
<dbReference type="Gene3D" id="1.10.10.1500">
    <property type="entry name" value="JmjC domain-containing ribosomal oxygenase (ROX), dimer domain"/>
    <property type="match status" value="1"/>
</dbReference>
<evidence type="ECO:0000256" key="12">
    <source>
        <dbReference type="ARBA" id="ARBA00046256"/>
    </source>
</evidence>
<keyword evidence="7 15" id="KW-0408">Iron</keyword>
<keyword evidence="6 15" id="KW-0560">Oxidoreductase</keyword>
<dbReference type="GeneID" id="109373953"/>
<dbReference type="InterPro" id="IPR003347">
    <property type="entry name" value="JmjC_dom"/>
</dbReference>
<evidence type="ECO:0000256" key="5">
    <source>
        <dbReference type="ARBA" id="ARBA00022964"/>
    </source>
</evidence>
<dbReference type="SUPFAM" id="SSF51197">
    <property type="entry name" value="Clavaminate synthase-like"/>
    <property type="match status" value="1"/>
</dbReference>
<dbReference type="Pfam" id="PF20514">
    <property type="entry name" value="WHD_ROXA"/>
    <property type="match status" value="1"/>
</dbReference>
<keyword evidence="4 15" id="KW-0479">Metal-binding</keyword>
<evidence type="ECO:0000256" key="3">
    <source>
        <dbReference type="ARBA" id="ARBA00022553"/>
    </source>
</evidence>
<evidence type="ECO:0000256" key="10">
    <source>
        <dbReference type="ARBA" id="ARBA00023242"/>
    </source>
</evidence>
<comment type="cofactor">
    <cofactor evidence="15">
        <name>Fe(2+)</name>
        <dbReference type="ChEBI" id="CHEBI:29033"/>
    </cofactor>
    <text evidence="15">Binds 1 Fe(2+) ion per subunit.</text>
</comment>
<comment type="catalytic activity">
    <reaction evidence="14">
        <text>L-histidyl-[protein] + 2-oxoglutarate + O2 = (3S)-3-hydroxy-L-histidyl-[protein] + succinate + CO2</text>
        <dbReference type="Rhea" id="RHEA:54256"/>
        <dbReference type="Rhea" id="RHEA-COMP:9745"/>
        <dbReference type="Rhea" id="RHEA-COMP:13840"/>
        <dbReference type="ChEBI" id="CHEBI:15379"/>
        <dbReference type="ChEBI" id="CHEBI:16526"/>
        <dbReference type="ChEBI" id="CHEBI:16810"/>
        <dbReference type="ChEBI" id="CHEBI:29979"/>
        <dbReference type="ChEBI" id="CHEBI:30031"/>
        <dbReference type="ChEBI" id="CHEBI:138021"/>
        <dbReference type="EC" id="1.14.11.79"/>
    </reaction>
</comment>
<proteinExistence type="inferred from homology"/>
<evidence type="ECO:0000256" key="15">
    <source>
        <dbReference type="RuleBase" id="RU366061"/>
    </source>
</evidence>
<dbReference type="GO" id="GO:0042254">
    <property type="term" value="P:ribosome biogenesis"/>
    <property type="evidence" value="ECO:0007669"/>
    <property type="project" value="UniProtKB-KW"/>
</dbReference>
<evidence type="ECO:0000313" key="18">
    <source>
        <dbReference type="RefSeq" id="XP_019483764.1"/>
    </source>
</evidence>
<evidence type="ECO:0000256" key="6">
    <source>
        <dbReference type="ARBA" id="ARBA00023002"/>
    </source>
</evidence>
<keyword evidence="8 15" id="KW-0805">Transcription regulation</keyword>
<keyword evidence="3" id="KW-0597">Phosphoprotein</keyword>
<evidence type="ECO:0000313" key="17">
    <source>
        <dbReference type="Proteomes" id="UP000694851"/>
    </source>
</evidence>
<comment type="subcellular location">
    <subcellularLocation>
        <location evidence="1">Nucleus</location>
        <location evidence="1">Nucleolus</location>
    </subcellularLocation>
</comment>
<dbReference type="GO" id="GO:0032453">
    <property type="term" value="F:histone H3K4 demethylase activity"/>
    <property type="evidence" value="ECO:0007669"/>
    <property type="project" value="TreeGrafter"/>
</dbReference>
<evidence type="ECO:0000256" key="7">
    <source>
        <dbReference type="ARBA" id="ARBA00023004"/>
    </source>
</evidence>
<dbReference type="PROSITE" id="PS51184">
    <property type="entry name" value="JMJC"/>
    <property type="match status" value="1"/>
</dbReference>
<dbReference type="GO" id="GO:0005730">
    <property type="term" value="C:nucleolus"/>
    <property type="evidence" value="ECO:0007669"/>
    <property type="project" value="UniProtKB-SubCell"/>
</dbReference>
<dbReference type="GO" id="GO:0036139">
    <property type="term" value="F:peptidyl-histidine dioxygenase activity"/>
    <property type="evidence" value="ECO:0007669"/>
    <property type="project" value="UniProtKB-EC"/>
</dbReference>
<dbReference type="InterPro" id="IPR046799">
    <property type="entry name" value="ROXA-like_wH"/>
</dbReference>
<evidence type="ECO:0000256" key="13">
    <source>
        <dbReference type="ARBA" id="ARBA00047687"/>
    </source>
</evidence>
<evidence type="ECO:0000256" key="2">
    <source>
        <dbReference type="ARBA" id="ARBA00022517"/>
    </source>
</evidence>
<organism evidence="17 18">
    <name type="scientific">Hipposideros armiger</name>
    <name type="common">Great Himalayan leaf-nosed bat</name>
    <dbReference type="NCBI Taxonomy" id="186990"/>
    <lineage>
        <taxon>Eukaryota</taxon>
        <taxon>Metazoa</taxon>
        <taxon>Chordata</taxon>
        <taxon>Craniata</taxon>
        <taxon>Vertebrata</taxon>
        <taxon>Euteleostomi</taxon>
        <taxon>Mammalia</taxon>
        <taxon>Eutheria</taxon>
        <taxon>Laurasiatheria</taxon>
        <taxon>Chiroptera</taxon>
        <taxon>Yinpterochiroptera</taxon>
        <taxon>Rhinolophoidea</taxon>
        <taxon>Hipposideridae</taxon>
        <taxon>Hipposideros</taxon>
    </lineage>
</organism>
<comment type="function">
    <text evidence="12">Oxygenase that can act as both a histone lysine demethylase and a ribosomal histidine hydroxylase. Is involved in the demethylation of trimethylated 'Lys-9' on histone H3 (H3K9me3), leading to an increase in ribosomal RNA expression. Also catalyzes the hydroxylation of 60S ribosomal protein L27a on 'His-39'. May play an important role in cell growth and survival. May be involved in ribosome biogenesis, most likely during the assembly process of pre-ribosomal particles.</text>
</comment>
<evidence type="ECO:0000256" key="4">
    <source>
        <dbReference type="ARBA" id="ARBA00022723"/>
    </source>
</evidence>
<name>A0A8B7Q4S3_HIPAR</name>
<evidence type="ECO:0000256" key="14">
    <source>
        <dbReference type="ARBA" id="ARBA00049465"/>
    </source>
</evidence>
<keyword evidence="17" id="KW-1185">Reference proteome</keyword>
<reference evidence="18" key="1">
    <citation type="submission" date="2025-08" db="UniProtKB">
        <authorList>
            <consortium name="RefSeq"/>
        </authorList>
    </citation>
    <scope>IDENTIFICATION</scope>
    <source>
        <tissue evidence="18">Muscle</tissue>
    </source>
</reference>
<evidence type="ECO:0000256" key="9">
    <source>
        <dbReference type="ARBA" id="ARBA00023163"/>
    </source>
</evidence>
<comment type="similarity">
    <text evidence="11">Belongs to the ROX family. MINA53 subfamily.</text>
</comment>
<evidence type="ECO:0000256" key="11">
    <source>
        <dbReference type="ARBA" id="ARBA00034314"/>
    </source>
</evidence>
<dbReference type="Proteomes" id="UP000694851">
    <property type="component" value="Unplaced"/>
</dbReference>
<evidence type="ECO:0000256" key="1">
    <source>
        <dbReference type="ARBA" id="ARBA00004604"/>
    </source>
</evidence>
<dbReference type="OrthoDB" id="425950at2759"/>
<comment type="catalytic activity">
    <reaction evidence="13">
        <text>L-histidyl-[ribosomal protein uL15] + 2-oxoglutarate + O2 = (3S)-3-hydroxy-L-histidyl-[ribosomal protein uL15] + succinate + CO2</text>
        <dbReference type="Rhea" id="RHEA:54024"/>
        <dbReference type="Rhea" id="RHEA-COMP:13760"/>
        <dbReference type="Rhea" id="RHEA-COMP:13761"/>
        <dbReference type="ChEBI" id="CHEBI:15379"/>
        <dbReference type="ChEBI" id="CHEBI:16526"/>
        <dbReference type="ChEBI" id="CHEBI:16810"/>
        <dbReference type="ChEBI" id="CHEBI:29979"/>
        <dbReference type="ChEBI" id="CHEBI:30031"/>
        <dbReference type="ChEBI" id="CHEBI:138021"/>
    </reaction>
</comment>
<evidence type="ECO:0000259" key="16">
    <source>
        <dbReference type="PROSITE" id="PS51184"/>
    </source>
</evidence>
<dbReference type="GO" id="GO:0005506">
    <property type="term" value="F:iron ion binding"/>
    <property type="evidence" value="ECO:0007669"/>
    <property type="project" value="UniProtKB-UniRule"/>
</dbReference>
<dbReference type="FunFam" id="3.90.930.40:FF:000002">
    <property type="entry name" value="Ribosomal oxygenase 2"/>
    <property type="match status" value="1"/>
</dbReference>
<dbReference type="FunFam" id="2.60.120.650:FF:000032">
    <property type="entry name" value="Ribosomal oxygenase 2"/>
    <property type="match status" value="1"/>
</dbReference>
<gene>
    <name evidence="18" type="primary">MINA</name>
</gene>
<dbReference type="CTD" id="84864"/>
<dbReference type="AlphaFoldDB" id="A0A8B7Q4S3"/>
<dbReference type="RefSeq" id="XP_019483764.1">
    <property type="nucleotide sequence ID" value="XM_019628219.1"/>
</dbReference>
<dbReference type="InterPro" id="IPR039994">
    <property type="entry name" value="NO66-like"/>
</dbReference>
<sequence>MPKKAKPAGAGKEEGPAPCKQLKMEAAGGPWTLNFSSPSGLFESLIAPIKTETFFKEFWEQKPLLIQREDPALATYYQSLFKLSDLRSLCSRGMDYGRDVNVCRCVNGKKKVLNKDGKVHFLQLRKDFDQKRATIQFHQPQRFKDELWRIQEKLECYFGSLVGSNVYITPAGSQGLPPHYDDVEVFILQLEGEKHWRLYPPTRPLAREYSVEAEDRIGRPAHEFTLKPGGLLYFPRGTIHQADTPPGLAHSTHVTISTYQNNSWGDFLLDTISGLVFDTAKEDMEFRAGIPRQLLLQVETTAAATRRLCGFLRKLANRLEGTNALLSADMKKDFVMNRLPPYYVGDGAELSTPGGQLPRLDSVVRLQFKDHVVLTVGPDQSRSDETQEKMVYVYHSLKNRREIHMMGNEETECHGLRFPLSHVDALKQIWNSSAISVKDLKLPTDEEKESLVLSLWTECLIQVV</sequence>
<dbReference type="Gene3D" id="3.90.930.40">
    <property type="match status" value="1"/>
</dbReference>
<dbReference type="PANTHER" id="PTHR13096">
    <property type="entry name" value="MINA53 MYC INDUCED NUCLEAR ANTIGEN"/>
    <property type="match status" value="1"/>
</dbReference>
<accession>A0A8B7Q4S3</accession>
<keyword evidence="2" id="KW-0690">Ribosome biogenesis</keyword>
<evidence type="ECO:0000256" key="8">
    <source>
        <dbReference type="ARBA" id="ARBA00023015"/>
    </source>
</evidence>
<dbReference type="KEGG" id="hai:109373953"/>
<protein>
    <recommendedName>
        <fullName evidence="15">Bifunctional lysine-specific demethylase and histidyl-hydroxylase</fullName>
        <ecNumber evidence="15">1.14.11.-</ecNumber>
    </recommendedName>
</protein>
<dbReference type="Pfam" id="PF08007">
    <property type="entry name" value="JmjC_2"/>
    <property type="match status" value="1"/>
</dbReference>
<keyword evidence="10 15" id="KW-0539">Nucleus</keyword>
<feature type="domain" description="JmjC" evidence="16">
    <location>
        <begin position="139"/>
        <end position="271"/>
    </location>
</feature>
<dbReference type="EC" id="1.14.11.-" evidence="15"/>
<dbReference type="PANTHER" id="PTHR13096:SF7">
    <property type="entry name" value="RIBOSOMAL OXYGENASE 2"/>
    <property type="match status" value="1"/>
</dbReference>